<organism evidence="8 9">
    <name type="scientific">Enteroscipio rubneri</name>
    <dbReference type="NCBI Taxonomy" id="2070686"/>
    <lineage>
        <taxon>Bacteria</taxon>
        <taxon>Bacillati</taxon>
        <taxon>Actinomycetota</taxon>
        <taxon>Coriobacteriia</taxon>
        <taxon>Eggerthellales</taxon>
        <taxon>Eggerthellaceae</taxon>
        <taxon>Enteroscipio</taxon>
    </lineage>
</organism>
<dbReference type="InterPro" id="IPR036890">
    <property type="entry name" value="HATPase_C_sf"/>
</dbReference>
<dbReference type="InterPro" id="IPR004358">
    <property type="entry name" value="Sig_transdc_His_kin-like_C"/>
</dbReference>
<dbReference type="InterPro" id="IPR005467">
    <property type="entry name" value="His_kinase_dom"/>
</dbReference>
<reference evidence="9" key="1">
    <citation type="submission" date="2018-01" db="EMBL/GenBank/DDBJ databases">
        <title>Rubneribacter badeniensis gen. nov., sp. nov., and Colonibacter rubneri, gen. nov., sp. nov., WGS of new members of the Eggerthellaceae.</title>
        <authorList>
            <person name="Danylec N."/>
            <person name="Stoll D.A."/>
            <person name="Doetsch A."/>
            <person name="Kulling S.E."/>
            <person name="Huch M."/>
        </authorList>
    </citation>
    <scope>NUCLEOTIDE SEQUENCE [LARGE SCALE GENOMIC DNA]</scope>
    <source>
        <strain evidence="9">ResAG-96</strain>
    </source>
</reference>
<dbReference type="PRINTS" id="PR00344">
    <property type="entry name" value="BCTRLSENSOR"/>
</dbReference>
<evidence type="ECO:0000256" key="5">
    <source>
        <dbReference type="ARBA" id="ARBA00022777"/>
    </source>
</evidence>
<dbReference type="SUPFAM" id="SSF47384">
    <property type="entry name" value="Homodimeric domain of signal transducing histidine kinase"/>
    <property type="match status" value="1"/>
</dbReference>
<dbReference type="Gene3D" id="3.30.565.10">
    <property type="entry name" value="Histidine kinase-like ATPase, C-terminal domain"/>
    <property type="match status" value="1"/>
</dbReference>
<evidence type="ECO:0000256" key="3">
    <source>
        <dbReference type="ARBA" id="ARBA00012438"/>
    </source>
</evidence>
<gene>
    <name evidence="8" type="ORF">C2L71_11350</name>
</gene>
<dbReference type="Pfam" id="PF02518">
    <property type="entry name" value="HATPase_c"/>
    <property type="match status" value="1"/>
</dbReference>
<comment type="subcellular location">
    <subcellularLocation>
        <location evidence="2">Cell membrane</location>
    </subcellularLocation>
</comment>
<dbReference type="CDD" id="cd00082">
    <property type="entry name" value="HisKA"/>
    <property type="match status" value="1"/>
</dbReference>
<evidence type="ECO:0000313" key="9">
    <source>
        <dbReference type="Proteomes" id="UP000236197"/>
    </source>
</evidence>
<evidence type="ECO:0000256" key="1">
    <source>
        <dbReference type="ARBA" id="ARBA00000085"/>
    </source>
</evidence>
<evidence type="ECO:0000259" key="7">
    <source>
        <dbReference type="PROSITE" id="PS50109"/>
    </source>
</evidence>
<dbReference type="RefSeq" id="WP_103265874.1">
    <property type="nucleotide sequence ID" value="NZ_CABMLE010000021.1"/>
</dbReference>
<dbReference type="GO" id="GO:0000155">
    <property type="term" value="F:phosphorelay sensor kinase activity"/>
    <property type="evidence" value="ECO:0007669"/>
    <property type="project" value="InterPro"/>
</dbReference>
<dbReference type="GO" id="GO:0005886">
    <property type="term" value="C:plasma membrane"/>
    <property type="evidence" value="ECO:0007669"/>
    <property type="project" value="UniProtKB-SubCell"/>
</dbReference>
<keyword evidence="9" id="KW-1185">Reference proteome</keyword>
<dbReference type="Gene3D" id="1.10.287.130">
    <property type="match status" value="1"/>
</dbReference>
<dbReference type="CDD" id="cd00075">
    <property type="entry name" value="HATPase"/>
    <property type="match status" value="1"/>
</dbReference>
<dbReference type="SMART" id="SM00387">
    <property type="entry name" value="HATPase_c"/>
    <property type="match status" value="1"/>
</dbReference>
<dbReference type="PROSITE" id="PS50109">
    <property type="entry name" value="HIS_KIN"/>
    <property type="match status" value="1"/>
</dbReference>
<dbReference type="Proteomes" id="UP000236197">
    <property type="component" value="Unassembled WGS sequence"/>
</dbReference>
<dbReference type="OrthoDB" id="9806130at2"/>
<dbReference type="InterPro" id="IPR003594">
    <property type="entry name" value="HATPase_dom"/>
</dbReference>
<dbReference type="SMART" id="SM00388">
    <property type="entry name" value="HisKA"/>
    <property type="match status" value="1"/>
</dbReference>
<dbReference type="SUPFAM" id="SSF55874">
    <property type="entry name" value="ATPase domain of HSP90 chaperone/DNA topoisomerase II/histidine kinase"/>
    <property type="match status" value="1"/>
</dbReference>
<proteinExistence type="predicted"/>
<evidence type="ECO:0000256" key="4">
    <source>
        <dbReference type="ARBA" id="ARBA00022553"/>
    </source>
</evidence>
<dbReference type="Pfam" id="PF00512">
    <property type="entry name" value="HisKA"/>
    <property type="match status" value="1"/>
</dbReference>
<evidence type="ECO:0000256" key="6">
    <source>
        <dbReference type="ARBA" id="ARBA00023012"/>
    </source>
</evidence>
<comment type="catalytic activity">
    <reaction evidence="1">
        <text>ATP + protein L-histidine = ADP + protein N-phospho-L-histidine.</text>
        <dbReference type="EC" id="2.7.13.3"/>
    </reaction>
</comment>
<keyword evidence="6" id="KW-0902">Two-component regulatory system</keyword>
<accession>A0A2K2U9E1</accession>
<evidence type="ECO:0000313" key="8">
    <source>
        <dbReference type="EMBL" id="PNV66790.1"/>
    </source>
</evidence>
<dbReference type="AlphaFoldDB" id="A0A2K2U9E1"/>
<keyword evidence="5 8" id="KW-0418">Kinase</keyword>
<comment type="caution">
    <text evidence="8">The sequence shown here is derived from an EMBL/GenBank/DDBJ whole genome shotgun (WGS) entry which is preliminary data.</text>
</comment>
<protein>
    <recommendedName>
        <fullName evidence="3">histidine kinase</fullName>
        <ecNumber evidence="3">2.7.13.3</ecNumber>
    </recommendedName>
</protein>
<dbReference type="InterPro" id="IPR003661">
    <property type="entry name" value="HisK_dim/P_dom"/>
</dbReference>
<feature type="domain" description="Histidine kinase" evidence="7">
    <location>
        <begin position="91"/>
        <end position="302"/>
    </location>
</feature>
<dbReference type="EC" id="2.7.13.3" evidence="3"/>
<dbReference type="EMBL" id="PPEK01000021">
    <property type="protein sequence ID" value="PNV66790.1"/>
    <property type="molecule type" value="Genomic_DNA"/>
</dbReference>
<keyword evidence="5 8" id="KW-0808">Transferase</keyword>
<dbReference type="PANTHER" id="PTHR43547:SF2">
    <property type="entry name" value="HYBRID SIGNAL TRANSDUCTION HISTIDINE KINASE C"/>
    <property type="match status" value="1"/>
</dbReference>
<dbReference type="PANTHER" id="PTHR43547">
    <property type="entry name" value="TWO-COMPONENT HISTIDINE KINASE"/>
    <property type="match status" value="1"/>
</dbReference>
<sequence>MSCVLILFISIAVIALIVIGAIAVRRDCELARIARMLIERDPDSNARITLSVRSRGLIALARAVNRELDEESARRIEDEREKQDSQESLAALSHDIRTPLAGAKGYLQLAMQEKNEDARAQYLKAAASRLDSMRDLVDGLLDYAKANDEAFPLELEEIDIVSALSDALMGFFPRFKERGWEPKIEVRGEGLFVLADRESLGRILSNVLSNTLRHGSSAPLILIERDGNMTRVAVSNKVPDSTAIDPELLFNRFYKAGASRGSDGSGLGLAVVARLCERMGGSAVAKVDGELLELAISLPESWRRESTGLSC</sequence>
<name>A0A2K2U9E1_9ACTN</name>
<evidence type="ECO:0000256" key="2">
    <source>
        <dbReference type="ARBA" id="ARBA00004236"/>
    </source>
</evidence>
<keyword evidence="4" id="KW-0597">Phosphoprotein</keyword>
<dbReference type="InterPro" id="IPR036097">
    <property type="entry name" value="HisK_dim/P_sf"/>
</dbReference>